<evidence type="ECO:0000313" key="6">
    <source>
        <dbReference type="Proteomes" id="UP000013966"/>
    </source>
</evidence>
<dbReference type="InterPro" id="IPR001845">
    <property type="entry name" value="HTH_ArsR_DNA-bd_dom"/>
</dbReference>
<dbReference type="CDD" id="cd00090">
    <property type="entry name" value="HTH_ARSR"/>
    <property type="match status" value="1"/>
</dbReference>
<dbReference type="GO" id="GO:0003677">
    <property type="term" value="F:DNA binding"/>
    <property type="evidence" value="ECO:0007669"/>
    <property type="project" value="UniProtKB-KW"/>
</dbReference>
<organism evidence="5 6">
    <name type="scientific">Caballeronia insecticola</name>
    <dbReference type="NCBI Taxonomy" id="758793"/>
    <lineage>
        <taxon>Bacteria</taxon>
        <taxon>Pseudomonadati</taxon>
        <taxon>Pseudomonadota</taxon>
        <taxon>Betaproteobacteria</taxon>
        <taxon>Burkholderiales</taxon>
        <taxon>Burkholderiaceae</taxon>
        <taxon>Caballeronia</taxon>
    </lineage>
</organism>
<dbReference type="AlphaFoldDB" id="R4WUI4"/>
<reference evidence="5 6" key="2">
    <citation type="journal article" date="2018" name="Int. J. Syst. Evol. Microbiol.">
        <title>Burkholderia insecticola sp. nov., a gut symbiotic bacterium of the bean bug Riptortus pedestris.</title>
        <authorList>
            <person name="Takeshita K."/>
            <person name="Tamaki H."/>
            <person name="Ohbayashi T."/>
            <person name="Meng X.-Y."/>
            <person name="Sone T."/>
            <person name="Mitani Y."/>
            <person name="Peeters C."/>
            <person name="Kikuchi Y."/>
            <person name="Vandamme P."/>
        </authorList>
    </citation>
    <scope>NUCLEOTIDE SEQUENCE [LARGE SCALE GENOMIC DNA]</scope>
    <source>
        <strain evidence="5">RPE64</strain>
        <plasmid evidence="5 6">p2</plasmid>
    </source>
</reference>
<dbReference type="KEGG" id="buo:BRPE64_ECDS00700"/>
<keyword evidence="6" id="KW-1185">Reference proteome</keyword>
<dbReference type="Gene3D" id="1.10.10.10">
    <property type="entry name" value="Winged helix-like DNA-binding domain superfamily/Winged helix DNA-binding domain"/>
    <property type="match status" value="1"/>
</dbReference>
<dbReference type="Pfam" id="PF12840">
    <property type="entry name" value="HTH_20"/>
    <property type="match status" value="1"/>
</dbReference>
<dbReference type="PANTHER" id="PTHR33154">
    <property type="entry name" value="TRANSCRIPTIONAL REGULATOR, ARSR FAMILY"/>
    <property type="match status" value="1"/>
</dbReference>
<dbReference type="InterPro" id="IPR036390">
    <property type="entry name" value="WH_DNA-bd_sf"/>
</dbReference>
<feature type="domain" description="HTH arsR-type" evidence="4">
    <location>
        <begin position="17"/>
        <end position="120"/>
    </location>
</feature>
<keyword evidence="1" id="KW-0805">Transcription regulation</keyword>
<reference evidence="5 6" key="1">
    <citation type="journal article" date="2013" name="Genome Announc.">
        <title>Complete Genome Sequence of Burkholderia sp. Strain RPE64, Bacterial Symbiont of the Bean Bug Riptortus pedestris.</title>
        <authorList>
            <person name="Shibata T.F."/>
            <person name="Maeda T."/>
            <person name="Nikoh N."/>
            <person name="Yamaguchi K."/>
            <person name="Oshima K."/>
            <person name="Hattori M."/>
            <person name="Nishiyama T."/>
            <person name="Hasebe M."/>
            <person name="Fukatsu T."/>
            <person name="Kikuchi Y."/>
            <person name="Shigenobu S."/>
        </authorList>
    </citation>
    <scope>NUCLEOTIDE SEQUENCE [LARGE SCALE GENOMIC DNA]</scope>
    <source>
        <plasmid evidence="5 6">p2</plasmid>
    </source>
</reference>
<dbReference type="EMBL" id="AP013062">
    <property type="protein sequence ID" value="BAN28228.1"/>
    <property type="molecule type" value="Genomic_DNA"/>
</dbReference>
<keyword evidence="2" id="KW-0238">DNA-binding</keyword>
<dbReference type="HOGENOM" id="CLU_097806_10_0_4"/>
<name>R4WUI4_9BURK</name>
<evidence type="ECO:0000313" key="5">
    <source>
        <dbReference type="EMBL" id="BAN28228.1"/>
    </source>
</evidence>
<dbReference type="PROSITE" id="PS50987">
    <property type="entry name" value="HTH_ARSR_2"/>
    <property type="match status" value="1"/>
</dbReference>
<sequence>MQSDLPPAMAQDFWLRLNLMEKAHVESICKALANPVRRQILSWLKEPEAHFGNQALATELGVSASTIDKRCGLAQSTVSAHLAVLQRAGLVTTRKISQSVFFKRNEVTVRAFLRHMQSEL</sequence>
<dbReference type="PANTHER" id="PTHR33154:SF33">
    <property type="entry name" value="TRANSCRIPTIONAL REPRESSOR SDPR"/>
    <property type="match status" value="1"/>
</dbReference>
<evidence type="ECO:0000256" key="2">
    <source>
        <dbReference type="ARBA" id="ARBA00023125"/>
    </source>
</evidence>
<dbReference type="InterPro" id="IPR036388">
    <property type="entry name" value="WH-like_DNA-bd_sf"/>
</dbReference>
<keyword evidence="3" id="KW-0804">Transcription</keyword>
<gene>
    <name evidence="5" type="ORF">BRPE64_ECDS00700</name>
</gene>
<evidence type="ECO:0000259" key="4">
    <source>
        <dbReference type="PROSITE" id="PS50987"/>
    </source>
</evidence>
<dbReference type="GO" id="GO:0003700">
    <property type="term" value="F:DNA-binding transcription factor activity"/>
    <property type="evidence" value="ECO:0007669"/>
    <property type="project" value="InterPro"/>
</dbReference>
<accession>R4WUI4</accession>
<geneLocation type="plasmid" evidence="5 6">
    <name>p2</name>
</geneLocation>
<keyword evidence="5" id="KW-0614">Plasmid</keyword>
<dbReference type="SUPFAM" id="SSF46785">
    <property type="entry name" value="Winged helix' DNA-binding domain"/>
    <property type="match status" value="1"/>
</dbReference>
<dbReference type="InterPro" id="IPR051081">
    <property type="entry name" value="HTH_MetalResp_TranReg"/>
</dbReference>
<proteinExistence type="predicted"/>
<dbReference type="Proteomes" id="UP000013966">
    <property type="component" value="Plasmid p2"/>
</dbReference>
<dbReference type="InterPro" id="IPR011991">
    <property type="entry name" value="ArsR-like_HTH"/>
</dbReference>
<evidence type="ECO:0000256" key="1">
    <source>
        <dbReference type="ARBA" id="ARBA00023015"/>
    </source>
</evidence>
<protein>
    <submittedName>
        <fullName evidence="5">Transcriptional regulator ArsR family</fullName>
    </submittedName>
</protein>
<evidence type="ECO:0000256" key="3">
    <source>
        <dbReference type="ARBA" id="ARBA00023163"/>
    </source>
</evidence>
<dbReference type="SMART" id="SM00418">
    <property type="entry name" value="HTH_ARSR"/>
    <property type="match status" value="1"/>
</dbReference>